<evidence type="ECO:0000256" key="1">
    <source>
        <dbReference type="SAM" id="MobiDB-lite"/>
    </source>
</evidence>
<dbReference type="EMBL" id="CAJOBF010000168">
    <property type="protein sequence ID" value="CAF3763690.1"/>
    <property type="molecule type" value="Genomic_DNA"/>
</dbReference>
<evidence type="ECO:0000313" key="4">
    <source>
        <dbReference type="Proteomes" id="UP000663842"/>
    </source>
</evidence>
<sequence>MSSSCINRNESSYEDLEAKRQNNLEDNRRFLAALKINDGISKIRDEIKEITSNRTETESNTSNRQQAEKKNLKPDAVRRGSRVRKNVVEIENLSSTEKKQKKKTITKKTDENKTHSQPKIKLHLPEHMLVRYQSTSKKVALHNPKAKFGDDLNETTLM</sequence>
<evidence type="ECO:0000313" key="3">
    <source>
        <dbReference type="EMBL" id="CAF4135619.1"/>
    </source>
</evidence>
<evidence type="ECO:0000313" key="2">
    <source>
        <dbReference type="EMBL" id="CAF3763690.1"/>
    </source>
</evidence>
<feature type="region of interest" description="Disordered" evidence="1">
    <location>
        <begin position="50"/>
        <end position="118"/>
    </location>
</feature>
<organism evidence="2 4">
    <name type="scientific">Rotaria magnacalcarata</name>
    <dbReference type="NCBI Taxonomy" id="392030"/>
    <lineage>
        <taxon>Eukaryota</taxon>
        <taxon>Metazoa</taxon>
        <taxon>Spiralia</taxon>
        <taxon>Gnathifera</taxon>
        <taxon>Rotifera</taxon>
        <taxon>Eurotatoria</taxon>
        <taxon>Bdelloidea</taxon>
        <taxon>Philodinida</taxon>
        <taxon>Philodinidae</taxon>
        <taxon>Rotaria</taxon>
    </lineage>
</organism>
<dbReference type="AlphaFoldDB" id="A0A818Z202"/>
<dbReference type="EMBL" id="CAJOBI010009333">
    <property type="protein sequence ID" value="CAF4135619.1"/>
    <property type="molecule type" value="Genomic_DNA"/>
</dbReference>
<dbReference type="Proteomes" id="UP000676336">
    <property type="component" value="Unassembled WGS sequence"/>
</dbReference>
<name>A0A818Z202_9BILA</name>
<feature type="compositionally biased region" description="Basic and acidic residues" evidence="1">
    <location>
        <begin position="66"/>
        <end position="78"/>
    </location>
</feature>
<dbReference type="Proteomes" id="UP000663842">
    <property type="component" value="Unassembled WGS sequence"/>
</dbReference>
<reference evidence="2" key="1">
    <citation type="submission" date="2021-02" db="EMBL/GenBank/DDBJ databases">
        <authorList>
            <person name="Nowell W R."/>
        </authorList>
    </citation>
    <scope>NUCLEOTIDE SEQUENCE</scope>
</reference>
<accession>A0A818Z202</accession>
<comment type="caution">
    <text evidence="2">The sequence shown here is derived from an EMBL/GenBank/DDBJ whole genome shotgun (WGS) entry which is preliminary data.</text>
</comment>
<proteinExistence type="predicted"/>
<gene>
    <name evidence="3" type="ORF">SMN809_LOCUS18986</name>
    <name evidence="2" type="ORF">UXM345_LOCUS2713</name>
</gene>
<protein>
    <submittedName>
        <fullName evidence="2">Uncharacterized protein</fullName>
    </submittedName>
</protein>